<sequence>MELNNTESAVSHDSGGGLPRRRSRRSEDGIRSRSHRLLLSALLAATGLALTQCTPDANEEPSSNRDARSSATRSADGGGDRSVSRRTVSSADEGTTGDEAGRSASPDGADFAPTSPEAERDPGPTEEPTVPPGGGGYGDPPARTDDPTTLLGVNVLRDEEFLQYSNAHGCYVGMYGHWLCDGGAVEIATDTGSDVTSVTVKNDHPIMEPPLGVSWGDSPQDLVAELGEPSTFHENYFYVWDQPDGTRFSVTYTMQGSDPSVDYLPFEIAHFQVDHKPDWVTY</sequence>
<evidence type="ECO:0000313" key="3">
    <source>
        <dbReference type="Proteomes" id="UP001501204"/>
    </source>
</evidence>
<comment type="caution">
    <text evidence="2">The sequence shown here is derived from an EMBL/GenBank/DDBJ whole genome shotgun (WGS) entry which is preliminary data.</text>
</comment>
<evidence type="ECO:0008006" key="4">
    <source>
        <dbReference type="Google" id="ProtNLM"/>
    </source>
</evidence>
<proteinExistence type="predicted"/>
<name>A0ABP4XAA1_9MICC</name>
<dbReference type="Proteomes" id="UP001501204">
    <property type="component" value="Unassembled WGS sequence"/>
</dbReference>
<evidence type="ECO:0000256" key="1">
    <source>
        <dbReference type="SAM" id="MobiDB-lite"/>
    </source>
</evidence>
<feature type="region of interest" description="Disordered" evidence="1">
    <location>
        <begin position="52"/>
        <end position="148"/>
    </location>
</feature>
<gene>
    <name evidence="2" type="ORF">GCM10009767_32390</name>
</gene>
<keyword evidence="3" id="KW-1185">Reference proteome</keyword>
<feature type="compositionally biased region" description="Polar residues" evidence="1">
    <location>
        <begin position="1"/>
        <end position="11"/>
    </location>
</feature>
<protein>
    <recommendedName>
        <fullName evidence="4">Lipoprotein</fullName>
    </recommendedName>
</protein>
<reference evidence="3" key="1">
    <citation type="journal article" date="2019" name="Int. J. Syst. Evol. Microbiol.">
        <title>The Global Catalogue of Microorganisms (GCM) 10K type strain sequencing project: providing services to taxonomists for standard genome sequencing and annotation.</title>
        <authorList>
            <consortium name="The Broad Institute Genomics Platform"/>
            <consortium name="The Broad Institute Genome Sequencing Center for Infectious Disease"/>
            <person name="Wu L."/>
            <person name="Ma J."/>
        </authorList>
    </citation>
    <scope>NUCLEOTIDE SEQUENCE [LARGE SCALE GENOMIC DNA]</scope>
    <source>
        <strain evidence="3">JCM 14735</strain>
    </source>
</reference>
<feature type="region of interest" description="Disordered" evidence="1">
    <location>
        <begin position="1"/>
        <end position="32"/>
    </location>
</feature>
<accession>A0ABP4XAA1</accession>
<evidence type="ECO:0000313" key="2">
    <source>
        <dbReference type="EMBL" id="GAA1772013.1"/>
    </source>
</evidence>
<organism evidence="2 3">
    <name type="scientific">Kocuria aegyptia</name>
    <dbReference type="NCBI Taxonomy" id="330943"/>
    <lineage>
        <taxon>Bacteria</taxon>
        <taxon>Bacillati</taxon>
        <taxon>Actinomycetota</taxon>
        <taxon>Actinomycetes</taxon>
        <taxon>Micrococcales</taxon>
        <taxon>Micrococcaceae</taxon>
        <taxon>Kocuria</taxon>
    </lineage>
</organism>
<dbReference type="EMBL" id="BAAAOA010000046">
    <property type="protein sequence ID" value="GAA1772013.1"/>
    <property type="molecule type" value="Genomic_DNA"/>
</dbReference>